<feature type="binding site" evidence="7">
    <location>
        <position position="147"/>
    </location>
    <ligand>
        <name>a 1,2-diacyl-sn-glycero-3-phospho-(1'-sn-glycerol)</name>
        <dbReference type="ChEBI" id="CHEBI:64716"/>
    </ligand>
</feature>
<keyword evidence="3 7" id="KW-0808">Transferase</keyword>
<dbReference type="PANTHER" id="PTHR30589:SF0">
    <property type="entry name" value="PHOSPHATIDYLGLYCEROL--PROLIPOPROTEIN DIACYLGLYCERYL TRANSFERASE"/>
    <property type="match status" value="1"/>
</dbReference>
<evidence type="ECO:0000313" key="9">
    <source>
        <dbReference type="Proteomes" id="UP000475117"/>
    </source>
</evidence>
<evidence type="ECO:0000256" key="3">
    <source>
        <dbReference type="ARBA" id="ARBA00022679"/>
    </source>
</evidence>
<feature type="transmembrane region" description="Helical" evidence="7">
    <location>
        <begin position="235"/>
        <end position="256"/>
    </location>
</feature>
<evidence type="ECO:0000256" key="4">
    <source>
        <dbReference type="ARBA" id="ARBA00022692"/>
    </source>
</evidence>
<name>A0A6B3LAC3_9BACT</name>
<feature type="transmembrane region" description="Helical" evidence="7">
    <location>
        <begin position="299"/>
        <end position="316"/>
    </location>
</feature>
<reference evidence="8 9" key="1">
    <citation type="submission" date="2020-12" db="EMBL/GenBank/DDBJ databases">
        <title>Sulforoseuscoccus oceanibium gen. nov., sp. nov., a representative of the phylum Verrucomicrobia with special cytoplasmic membrane, and proposal of Sulforoseuscoccusaceae fam. nov.</title>
        <authorList>
            <person name="Xi F."/>
        </authorList>
    </citation>
    <scope>NUCLEOTIDE SEQUENCE [LARGE SCALE GENOMIC DNA]</scope>
    <source>
        <strain evidence="8 9">T37</strain>
    </source>
</reference>
<evidence type="ECO:0000256" key="6">
    <source>
        <dbReference type="ARBA" id="ARBA00023136"/>
    </source>
</evidence>
<feature type="transmembrane region" description="Helical" evidence="7">
    <location>
        <begin position="135"/>
        <end position="152"/>
    </location>
</feature>
<dbReference type="InterPro" id="IPR001640">
    <property type="entry name" value="Lgt"/>
</dbReference>
<sequence length="327" mass="36410">MTALPLAHYIHNLQPEIFKITDTFGPKWYGLAYVAGFFCAYLLMVWMAKRKIGPLEQSQVGDFIFGAALFGVMLGGRIGYVLFYRPDILTEDPLGIFKVWDGGMASHGGVIGLMIFTFVYSRMKNISWTALGDNLVVVAPIGILFGRIANFINGELYGHPTTVSWAVKFPAEFINGELGPVATRGIFDVANSMAPQIFTPDRRIDIPAFLDQMHTNDAFRQAVGEFLTPRHPSQLYEGALEGLVLFGILFAVRVIWRNAPNGLLTSLFFICYAIFRIIVEHFRVPDAELIMGLTRGQFYSVPMLLVGLGFLVFSFTQRKAATQGNTN</sequence>
<feature type="transmembrane region" description="Helical" evidence="7">
    <location>
        <begin position="28"/>
        <end position="48"/>
    </location>
</feature>
<comment type="function">
    <text evidence="7">Catalyzes the transfer of the diacylglyceryl group from phosphatidylglycerol to the sulfhydryl group of the N-terminal cysteine of a prolipoprotein, the first step in the formation of mature lipoproteins.</text>
</comment>
<keyword evidence="4 7" id="KW-0812">Transmembrane</keyword>
<dbReference type="Proteomes" id="UP000475117">
    <property type="component" value="Chromosome"/>
</dbReference>
<gene>
    <name evidence="7 8" type="primary">lgt</name>
    <name evidence="8" type="ORF">G3M56_008845</name>
</gene>
<feature type="transmembrane region" description="Helical" evidence="7">
    <location>
        <begin position="263"/>
        <end position="279"/>
    </location>
</feature>
<keyword evidence="9" id="KW-1185">Reference proteome</keyword>
<accession>A0A6B3LAC3</accession>
<comment type="similarity">
    <text evidence="1 7">Belongs to the Lgt family.</text>
</comment>
<evidence type="ECO:0000256" key="5">
    <source>
        <dbReference type="ARBA" id="ARBA00022989"/>
    </source>
</evidence>
<dbReference type="GO" id="GO:0005886">
    <property type="term" value="C:plasma membrane"/>
    <property type="evidence" value="ECO:0007669"/>
    <property type="project" value="UniProtKB-SubCell"/>
</dbReference>
<feature type="transmembrane region" description="Helical" evidence="7">
    <location>
        <begin position="104"/>
        <end position="123"/>
    </location>
</feature>
<comment type="pathway">
    <text evidence="7">Protein modification; lipoprotein biosynthesis (diacylglyceryl transfer).</text>
</comment>
<keyword evidence="5 7" id="KW-1133">Transmembrane helix</keyword>
<evidence type="ECO:0000256" key="1">
    <source>
        <dbReference type="ARBA" id="ARBA00007150"/>
    </source>
</evidence>
<evidence type="ECO:0000256" key="7">
    <source>
        <dbReference type="HAMAP-Rule" id="MF_01147"/>
    </source>
</evidence>
<evidence type="ECO:0000313" key="8">
    <source>
        <dbReference type="EMBL" id="QQL44001.1"/>
    </source>
</evidence>
<proteinExistence type="inferred from homology"/>
<comment type="subcellular location">
    <subcellularLocation>
        <location evidence="7">Cell membrane</location>
        <topology evidence="7">Multi-pass membrane protein</topology>
    </subcellularLocation>
</comment>
<dbReference type="UniPathway" id="UPA00664"/>
<dbReference type="RefSeq" id="WP_164363428.1">
    <property type="nucleotide sequence ID" value="NZ_CP066776.1"/>
</dbReference>
<dbReference type="GO" id="GO:0008961">
    <property type="term" value="F:phosphatidylglycerol-prolipoprotein diacylglyceryl transferase activity"/>
    <property type="evidence" value="ECO:0007669"/>
    <property type="project" value="UniProtKB-UniRule"/>
</dbReference>
<keyword evidence="6 7" id="KW-0472">Membrane</keyword>
<dbReference type="EC" id="2.5.1.145" evidence="7"/>
<organism evidence="8 9">
    <name type="scientific">Sulfuriroseicoccus oceanibius</name>
    <dbReference type="NCBI Taxonomy" id="2707525"/>
    <lineage>
        <taxon>Bacteria</taxon>
        <taxon>Pseudomonadati</taxon>
        <taxon>Verrucomicrobiota</taxon>
        <taxon>Verrucomicrobiia</taxon>
        <taxon>Verrucomicrobiales</taxon>
        <taxon>Verrucomicrobiaceae</taxon>
        <taxon>Sulfuriroseicoccus</taxon>
    </lineage>
</organism>
<feature type="transmembrane region" description="Helical" evidence="7">
    <location>
        <begin position="60"/>
        <end position="84"/>
    </location>
</feature>
<dbReference type="HAMAP" id="MF_01147">
    <property type="entry name" value="Lgt"/>
    <property type="match status" value="1"/>
</dbReference>
<dbReference type="PROSITE" id="PS01311">
    <property type="entry name" value="LGT"/>
    <property type="match status" value="1"/>
</dbReference>
<dbReference type="PANTHER" id="PTHR30589">
    <property type="entry name" value="PROLIPOPROTEIN DIACYLGLYCERYL TRANSFERASE"/>
    <property type="match status" value="1"/>
</dbReference>
<keyword evidence="2 7" id="KW-1003">Cell membrane</keyword>
<dbReference type="KEGG" id="soa:G3M56_008845"/>
<dbReference type="NCBIfam" id="TIGR00544">
    <property type="entry name" value="lgt"/>
    <property type="match status" value="1"/>
</dbReference>
<dbReference type="AlphaFoldDB" id="A0A6B3LAC3"/>
<dbReference type="Pfam" id="PF01790">
    <property type="entry name" value="LGT"/>
    <property type="match status" value="1"/>
</dbReference>
<comment type="catalytic activity">
    <reaction evidence="7">
        <text>L-cysteinyl-[prolipoprotein] + a 1,2-diacyl-sn-glycero-3-phospho-(1'-sn-glycerol) = an S-1,2-diacyl-sn-glyceryl-L-cysteinyl-[prolipoprotein] + sn-glycerol 1-phosphate + H(+)</text>
        <dbReference type="Rhea" id="RHEA:56712"/>
        <dbReference type="Rhea" id="RHEA-COMP:14679"/>
        <dbReference type="Rhea" id="RHEA-COMP:14680"/>
        <dbReference type="ChEBI" id="CHEBI:15378"/>
        <dbReference type="ChEBI" id="CHEBI:29950"/>
        <dbReference type="ChEBI" id="CHEBI:57685"/>
        <dbReference type="ChEBI" id="CHEBI:64716"/>
        <dbReference type="ChEBI" id="CHEBI:140658"/>
        <dbReference type="EC" id="2.5.1.145"/>
    </reaction>
</comment>
<evidence type="ECO:0000256" key="2">
    <source>
        <dbReference type="ARBA" id="ARBA00022475"/>
    </source>
</evidence>
<protein>
    <recommendedName>
        <fullName evidence="7">Phosphatidylglycerol--prolipoprotein diacylglyceryl transferase</fullName>
        <ecNumber evidence="7">2.5.1.145</ecNumber>
    </recommendedName>
</protein>
<keyword evidence="8" id="KW-0449">Lipoprotein</keyword>
<dbReference type="GO" id="GO:0042158">
    <property type="term" value="P:lipoprotein biosynthetic process"/>
    <property type="evidence" value="ECO:0007669"/>
    <property type="project" value="UniProtKB-UniRule"/>
</dbReference>
<dbReference type="EMBL" id="CP066776">
    <property type="protein sequence ID" value="QQL44001.1"/>
    <property type="molecule type" value="Genomic_DNA"/>
</dbReference>